<proteinExistence type="predicted"/>
<evidence type="ECO:0000313" key="1">
    <source>
        <dbReference type="EMBL" id="EGF29847.1"/>
    </source>
</evidence>
<dbReference type="AlphaFoldDB" id="F2AKH3"/>
<accession>F2AKH3</accession>
<sequence>MRGSGLQQYVGEAFVLQASGRDKELRCPKDGRHLFEGNTIN</sequence>
<comment type="caution">
    <text evidence="1">The sequence shown here is derived from an EMBL/GenBank/DDBJ whole genome shotgun (WGS) entry which is preliminary data.</text>
</comment>
<name>F2AKH3_RHOBT</name>
<gene>
    <name evidence="1" type="ORF">RBWH47_06065</name>
</gene>
<dbReference type="Proteomes" id="UP000006222">
    <property type="component" value="Unassembled WGS sequence"/>
</dbReference>
<reference evidence="1 2" key="1">
    <citation type="journal article" date="2013" name="Mar. Genomics">
        <title>Expression of sulfatases in Rhodopirellula baltica and the diversity of sulfatases in the genus Rhodopirellula.</title>
        <authorList>
            <person name="Wegner C.E."/>
            <person name="Richter-Heitmann T."/>
            <person name="Klindworth A."/>
            <person name="Klockow C."/>
            <person name="Richter M."/>
            <person name="Achstetter T."/>
            <person name="Glockner F.O."/>
            <person name="Harder J."/>
        </authorList>
    </citation>
    <scope>NUCLEOTIDE SEQUENCE [LARGE SCALE GENOMIC DNA]</scope>
    <source>
        <strain evidence="1 2">WH47</strain>
    </source>
</reference>
<dbReference type="EMBL" id="AFAR01000006">
    <property type="protein sequence ID" value="EGF29847.1"/>
    <property type="molecule type" value="Genomic_DNA"/>
</dbReference>
<organism evidence="1 2">
    <name type="scientific">Rhodopirellula baltica WH47</name>
    <dbReference type="NCBI Taxonomy" id="991778"/>
    <lineage>
        <taxon>Bacteria</taxon>
        <taxon>Pseudomonadati</taxon>
        <taxon>Planctomycetota</taxon>
        <taxon>Planctomycetia</taxon>
        <taxon>Pirellulales</taxon>
        <taxon>Pirellulaceae</taxon>
        <taxon>Rhodopirellula</taxon>
    </lineage>
</organism>
<protein>
    <submittedName>
        <fullName evidence="1">Uncharacterized protein</fullName>
    </submittedName>
</protein>
<evidence type="ECO:0000313" key="2">
    <source>
        <dbReference type="Proteomes" id="UP000006222"/>
    </source>
</evidence>